<sequence>MKKLILTLFTIFLAIFTFGQAPMVINYQGIARNASGSVLTNQNIGLRLSIHDASSTGIVLYQETRSLKTDRFGMFVIGIGSAGATSVLNSLAGINWSIGGDKYLQVELSPNNNGSFIDMGTAQLLSVPYAFLAQNANPIGQAGGDLTGTYPNPVIANGAINTAKLLDGAVTTTKIADHSITASKMNIIPAGGDLTGTYPNPIIDTGAINTIKLLDAAVTTTKIADHSITGSKLGIIPAGGDLYGIYPNPIIANGVVTTSKLADSAITTVKIKDSSITLSKLAPGITIGASGSAGGDLSGTYPNPTINTGAINTVKLLDAAVTTPKIADHSVTMSKFGIIPASGDLTGIYPFPTIANGVVSTVKVADLAITTSKLADSAVTTSKIKDSSITLAKLASGIVLGGSGATGAAGGDLSGTYPNPVVSKLQGNGISNAIPLVGQVLKFDGLKWSPSKDSIGAFSIPYSASLNSPSVLFSITNQGSGTAIQGINSSVNANAFGILGNISSLTPGVSSSAVRGINSGTGADGYGVWGSHDGSGSGVYGTSVNGSGLNGFSTGGFGVYANSQSGTGVFATSDNGTPAEFDISNVNSFSDDVFTSNSGYGNGVTSIATLGNGVLGIGNDAAGTGVLGINNAGGEAVLGFTISDYASGVVGRNDGTYAGVRGFNTANNGIGILAIANSNGATNGTALVAELEGADVGNTAVFKANSSNVARIDNTGKGFFNGGTQMGGADVAEFFDVEGSRTKYEPGDVLIISQDSDRKVEKSSSAYSTLVAGVYATKPGVLLTEKNAELDSVEQMVPMGVIGVIPTKVCLEGGVIKRGDLLVTSSTAGVAMKADPKKVQIGQVLGKALQPYNKNEVGKINVLVSVK</sequence>
<protein>
    <recommendedName>
        <fullName evidence="3">Collagen-like protein</fullName>
    </recommendedName>
</protein>
<dbReference type="EMBL" id="VYQF01000003">
    <property type="protein sequence ID" value="KAA9038491.1"/>
    <property type="molecule type" value="Genomic_DNA"/>
</dbReference>
<dbReference type="AlphaFoldDB" id="A0A5J5IGJ7"/>
<evidence type="ECO:0000313" key="1">
    <source>
        <dbReference type="EMBL" id="KAA9038491.1"/>
    </source>
</evidence>
<dbReference type="Proteomes" id="UP000326903">
    <property type="component" value="Unassembled WGS sequence"/>
</dbReference>
<reference evidence="1 2" key="1">
    <citation type="submission" date="2019-09" db="EMBL/GenBank/DDBJ databases">
        <title>Draft genome sequence of Ginsengibacter sp. BR5-29.</title>
        <authorList>
            <person name="Im W.-T."/>
        </authorList>
    </citation>
    <scope>NUCLEOTIDE SEQUENCE [LARGE SCALE GENOMIC DNA]</scope>
    <source>
        <strain evidence="1 2">BR5-29</strain>
    </source>
</reference>
<keyword evidence="2" id="KW-1185">Reference proteome</keyword>
<dbReference type="Pfam" id="PF19264">
    <property type="entry name" value="DUF5907"/>
    <property type="match status" value="4"/>
</dbReference>
<name>A0A5J5IGJ7_9BACT</name>
<dbReference type="RefSeq" id="WP_150415210.1">
    <property type="nucleotide sequence ID" value="NZ_VYQF01000003.1"/>
</dbReference>
<evidence type="ECO:0008006" key="3">
    <source>
        <dbReference type="Google" id="ProtNLM"/>
    </source>
</evidence>
<gene>
    <name evidence="1" type="ORF">FW778_13085</name>
</gene>
<organism evidence="1 2">
    <name type="scientific">Ginsengibacter hankyongi</name>
    <dbReference type="NCBI Taxonomy" id="2607284"/>
    <lineage>
        <taxon>Bacteria</taxon>
        <taxon>Pseudomonadati</taxon>
        <taxon>Bacteroidota</taxon>
        <taxon>Chitinophagia</taxon>
        <taxon>Chitinophagales</taxon>
        <taxon>Chitinophagaceae</taxon>
        <taxon>Ginsengibacter</taxon>
    </lineage>
</organism>
<proteinExistence type="predicted"/>
<dbReference type="InterPro" id="IPR045571">
    <property type="entry name" value="DUF5907"/>
</dbReference>
<comment type="caution">
    <text evidence="1">The sequence shown here is derived from an EMBL/GenBank/DDBJ whole genome shotgun (WGS) entry which is preliminary data.</text>
</comment>
<accession>A0A5J5IGJ7</accession>
<evidence type="ECO:0000313" key="2">
    <source>
        <dbReference type="Proteomes" id="UP000326903"/>
    </source>
</evidence>